<evidence type="ECO:0000313" key="1">
    <source>
        <dbReference type="EMBL" id="EGV30432.1"/>
    </source>
</evidence>
<gene>
    <name evidence="1" type="ORF">ThidrDRAFT_2633</name>
</gene>
<dbReference type="GO" id="GO:0008168">
    <property type="term" value="F:methyltransferase activity"/>
    <property type="evidence" value="ECO:0007669"/>
    <property type="project" value="UniProtKB-KW"/>
</dbReference>
<keyword evidence="1" id="KW-0808">Transferase</keyword>
<sequence>MARSPVARLLNAIAGEGLPPAIRDGGLFGALLQRLFGRRITAFARLREASPNLSVQALKTFYEDELSGRRHRVSDNTRDVIRRIDTDALPGRFCDVGCGTGHLLRELVKNGARFGVGVDINISHDDGSARALFVEALIDRLPFADATFETVVSTHALEHTLDLCAAVGELRRIAGRRLIVVVPRERPSRWALNAHLHFFVYPWQLALAMRPTGTYCCERIGSALYYIEDLA</sequence>
<accession>G2E2X0</accession>
<dbReference type="RefSeq" id="WP_007041346.1">
    <property type="nucleotide sequence ID" value="NZ_AFWT01000018.1"/>
</dbReference>
<dbReference type="Gene3D" id="3.40.50.150">
    <property type="entry name" value="Vaccinia Virus protein VP39"/>
    <property type="match status" value="1"/>
</dbReference>
<dbReference type="InterPro" id="IPR029063">
    <property type="entry name" value="SAM-dependent_MTases_sf"/>
</dbReference>
<dbReference type="AlphaFoldDB" id="G2E2X0"/>
<dbReference type="STRING" id="765913.ThidrDRAFT_2633"/>
<dbReference type="GO" id="GO:0032259">
    <property type="term" value="P:methylation"/>
    <property type="evidence" value="ECO:0007669"/>
    <property type="project" value="UniProtKB-KW"/>
</dbReference>
<dbReference type="PANTHER" id="PTHR43591">
    <property type="entry name" value="METHYLTRANSFERASE"/>
    <property type="match status" value="1"/>
</dbReference>
<keyword evidence="1" id="KW-0489">Methyltransferase</keyword>
<dbReference type="CDD" id="cd02440">
    <property type="entry name" value="AdoMet_MTases"/>
    <property type="match status" value="1"/>
</dbReference>
<dbReference type="Pfam" id="PF13489">
    <property type="entry name" value="Methyltransf_23"/>
    <property type="match status" value="1"/>
</dbReference>
<dbReference type="eggNOG" id="COG2226">
    <property type="taxonomic scope" value="Bacteria"/>
</dbReference>
<protein>
    <submittedName>
        <fullName evidence="1">Methyltransferase type 11</fullName>
    </submittedName>
</protein>
<dbReference type="PANTHER" id="PTHR43591:SF24">
    <property type="entry name" value="2-METHOXY-6-POLYPRENYL-1,4-BENZOQUINOL METHYLASE, MITOCHONDRIAL"/>
    <property type="match status" value="1"/>
</dbReference>
<organism evidence="1 2">
    <name type="scientific">Thiorhodococcus drewsii AZ1</name>
    <dbReference type="NCBI Taxonomy" id="765913"/>
    <lineage>
        <taxon>Bacteria</taxon>
        <taxon>Pseudomonadati</taxon>
        <taxon>Pseudomonadota</taxon>
        <taxon>Gammaproteobacteria</taxon>
        <taxon>Chromatiales</taxon>
        <taxon>Chromatiaceae</taxon>
        <taxon>Thiorhodococcus</taxon>
    </lineage>
</organism>
<name>G2E2X0_9GAMM</name>
<proteinExistence type="predicted"/>
<reference evidence="1 2" key="1">
    <citation type="submission" date="2011-06" db="EMBL/GenBank/DDBJ databases">
        <title>The draft genome of Thiorhodococcus drewsii AZ1.</title>
        <authorList>
            <consortium name="US DOE Joint Genome Institute (JGI-PGF)"/>
            <person name="Lucas S."/>
            <person name="Han J."/>
            <person name="Lapidus A."/>
            <person name="Cheng J.-F."/>
            <person name="Goodwin L."/>
            <person name="Pitluck S."/>
            <person name="Peters L."/>
            <person name="Land M.L."/>
            <person name="Hauser L."/>
            <person name="Vogl K."/>
            <person name="Liu Z."/>
            <person name="Imhoff J."/>
            <person name="Thiel V."/>
            <person name="Frigaard N.-U."/>
            <person name="Bryant D.A."/>
            <person name="Woyke T.J."/>
        </authorList>
    </citation>
    <scope>NUCLEOTIDE SEQUENCE [LARGE SCALE GENOMIC DNA]</scope>
    <source>
        <strain evidence="1 2">AZ1</strain>
    </source>
</reference>
<dbReference type="EMBL" id="AFWT01000018">
    <property type="protein sequence ID" value="EGV30432.1"/>
    <property type="molecule type" value="Genomic_DNA"/>
</dbReference>
<keyword evidence="2" id="KW-1185">Reference proteome</keyword>
<dbReference type="SUPFAM" id="SSF53335">
    <property type="entry name" value="S-adenosyl-L-methionine-dependent methyltransferases"/>
    <property type="match status" value="1"/>
</dbReference>
<comment type="caution">
    <text evidence="1">The sequence shown here is derived from an EMBL/GenBank/DDBJ whole genome shotgun (WGS) entry which is preliminary data.</text>
</comment>
<dbReference type="OrthoDB" id="932345at2"/>
<dbReference type="Proteomes" id="UP000004200">
    <property type="component" value="Unassembled WGS sequence"/>
</dbReference>
<evidence type="ECO:0000313" key="2">
    <source>
        <dbReference type="Proteomes" id="UP000004200"/>
    </source>
</evidence>